<gene>
    <name evidence="4" type="ORF">POI8812_02422</name>
</gene>
<dbReference type="InterPro" id="IPR000182">
    <property type="entry name" value="GNAT_dom"/>
</dbReference>
<dbReference type="AlphaFoldDB" id="A0A2R8AD51"/>
<accession>A0A2R8AD51</accession>
<dbReference type="CDD" id="cd04301">
    <property type="entry name" value="NAT_SF"/>
    <property type="match status" value="1"/>
</dbReference>
<dbReference type="SUPFAM" id="SSF55729">
    <property type="entry name" value="Acyl-CoA N-acyltransferases (Nat)"/>
    <property type="match status" value="1"/>
</dbReference>
<evidence type="ECO:0000259" key="3">
    <source>
        <dbReference type="PROSITE" id="PS51186"/>
    </source>
</evidence>
<name>A0A2R8AD51_9RHOB</name>
<evidence type="ECO:0000256" key="2">
    <source>
        <dbReference type="ARBA" id="ARBA00023315"/>
    </source>
</evidence>
<dbReference type="PANTHER" id="PTHR43626">
    <property type="entry name" value="ACYL-COA N-ACYLTRANSFERASE"/>
    <property type="match status" value="1"/>
</dbReference>
<dbReference type="PROSITE" id="PS51186">
    <property type="entry name" value="GNAT"/>
    <property type="match status" value="1"/>
</dbReference>
<dbReference type="InterPro" id="IPR016181">
    <property type="entry name" value="Acyl_CoA_acyltransferase"/>
</dbReference>
<evidence type="ECO:0000313" key="5">
    <source>
        <dbReference type="Proteomes" id="UP000244932"/>
    </source>
</evidence>
<feature type="domain" description="N-acetyltransferase" evidence="3">
    <location>
        <begin position="1"/>
        <end position="137"/>
    </location>
</feature>
<keyword evidence="5" id="KW-1185">Reference proteome</keyword>
<dbReference type="Gene3D" id="3.40.630.30">
    <property type="match status" value="1"/>
</dbReference>
<evidence type="ECO:0000313" key="4">
    <source>
        <dbReference type="EMBL" id="SPF30092.1"/>
    </source>
</evidence>
<dbReference type="GO" id="GO:0008080">
    <property type="term" value="F:N-acetyltransferase activity"/>
    <property type="evidence" value="ECO:0007669"/>
    <property type="project" value="InterPro"/>
</dbReference>
<keyword evidence="1" id="KW-0808">Transferase</keyword>
<protein>
    <recommendedName>
        <fullName evidence="3">N-acetyltransferase domain-containing protein</fullName>
    </recommendedName>
</protein>
<dbReference type="EMBL" id="OMKW01000003">
    <property type="protein sequence ID" value="SPF30092.1"/>
    <property type="molecule type" value="Genomic_DNA"/>
</dbReference>
<organism evidence="4 5">
    <name type="scientific">Pontivivens insulae</name>
    <dbReference type="NCBI Taxonomy" id="1639689"/>
    <lineage>
        <taxon>Bacteria</taxon>
        <taxon>Pseudomonadati</taxon>
        <taxon>Pseudomonadota</taxon>
        <taxon>Alphaproteobacteria</taxon>
        <taxon>Rhodobacterales</taxon>
        <taxon>Paracoccaceae</taxon>
        <taxon>Pontivivens</taxon>
    </lineage>
</organism>
<proteinExistence type="predicted"/>
<sequence>MKIVPEQLSARDVGRLRLETPWEVLDPTVLSRALEASLLHVSARTDEGELVGMVRAVGDGVLYAHVQDLIVAQSYRGQGIAAALLDEILAQLDGRMANGSAIGLMAVAGLEPFYASRGFAARPSGQYGAGMTRIRSE</sequence>
<reference evidence="4 5" key="1">
    <citation type="submission" date="2018-03" db="EMBL/GenBank/DDBJ databases">
        <authorList>
            <person name="Keele B.F."/>
        </authorList>
    </citation>
    <scope>NUCLEOTIDE SEQUENCE [LARGE SCALE GENOMIC DNA]</scope>
    <source>
        <strain evidence="4 5">CeCT 8812</strain>
    </source>
</reference>
<dbReference type="OrthoDB" id="9775804at2"/>
<dbReference type="PANTHER" id="PTHR43626:SF4">
    <property type="entry name" value="GCN5-RELATED N-ACETYLTRANSFERASE 2, CHLOROPLASTIC"/>
    <property type="match status" value="1"/>
</dbReference>
<dbReference type="InterPro" id="IPR045039">
    <property type="entry name" value="NSI-like"/>
</dbReference>
<dbReference type="GO" id="GO:0005737">
    <property type="term" value="C:cytoplasm"/>
    <property type="evidence" value="ECO:0007669"/>
    <property type="project" value="TreeGrafter"/>
</dbReference>
<dbReference type="RefSeq" id="WP_108782815.1">
    <property type="nucleotide sequence ID" value="NZ_OMKW01000003.1"/>
</dbReference>
<dbReference type="Pfam" id="PF13673">
    <property type="entry name" value="Acetyltransf_10"/>
    <property type="match status" value="1"/>
</dbReference>
<keyword evidence="2" id="KW-0012">Acyltransferase</keyword>
<evidence type="ECO:0000256" key="1">
    <source>
        <dbReference type="ARBA" id="ARBA00022679"/>
    </source>
</evidence>
<dbReference type="Proteomes" id="UP000244932">
    <property type="component" value="Unassembled WGS sequence"/>
</dbReference>